<dbReference type="Gene3D" id="3.40.640.10">
    <property type="entry name" value="Type I PLP-dependent aspartate aminotransferase-like (Major domain)"/>
    <property type="match status" value="1"/>
</dbReference>
<feature type="domain" description="VWFD" evidence="10">
    <location>
        <begin position="1928"/>
        <end position="2116"/>
    </location>
</feature>
<dbReference type="FunFam" id="1.25.10.20:FF:000003">
    <property type="entry name" value="Vitellogenin C"/>
    <property type="match status" value="2"/>
</dbReference>
<keyword evidence="3" id="KW-0758">Storage protein</keyword>
<feature type="compositionally biased region" description="Basic and acidic residues" evidence="8">
    <location>
        <begin position="874"/>
        <end position="887"/>
    </location>
</feature>
<evidence type="ECO:0000259" key="10">
    <source>
        <dbReference type="PROSITE" id="PS51233"/>
    </source>
</evidence>
<dbReference type="InterPro" id="IPR005814">
    <property type="entry name" value="Aminotrans_3"/>
</dbReference>
<evidence type="ECO:0000256" key="4">
    <source>
        <dbReference type="ARBA" id="ARBA00022898"/>
    </source>
</evidence>
<dbReference type="InterPro" id="IPR015422">
    <property type="entry name" value="PyrdxlP-dep_Trfase_small"/>
</dbReference>
<dbReference type="InterPro" id="IPR001747">
    <property type="entry name" value="Vitellogenin_N"/>
</dbReference>
<dbReference type="PANTHER" id="PTHR23345:SF15">
    <property type="entry name" value="VITELLOGENIN 1-RELATED"/>
    <property type="match status" value="1"/>
</dbReference>
<dbReference type="Gene3D" id="1.25.10.20">
    <property type="entry name" value="Vitellinogen, superhelical"/>
    <property type="match status" value="2"/>
</dbReference>
<feature type="compositionally biased region" description="Basic and acidic residues" evidence="8">
    <location>
        <begin position="2605"/>
        <end position="2620"/>
    </location>
</feature>
<dbReference type="GO" id="GO:0008483">
    <property type="term" value="F:transaminase activity"/>
    <property type="evidence" value="ECO:0007669"/>
    <property type="project" value="InterPro"/>
</dbReference>
<evidence type="ECO:0000256" key="2">
    <source>
        <dbReference type="ARBA" id="ARBA00022729"/>
    </source>
</evidence>
<evidence type="ECO:0000259" key="9">
    <source>
        <dbReference type="PROSITE" id="PS51211"/>
    </source>
</evidence>
<gene>
    <name evidence="11" type="ORF">ALC53_10664</name>
</gene>
<evidence type="ECO:0000256" key="7">
    <source>
        <dbReference type="PROSITE-ProRule" id="PRU00557"/>
    </source>
</evidence>
<dbReference type="InterPro" id="IPR050733">
    <property type="entry name" value="Vitellogenin/Apolipophorin"/>
</dbReference>
<dbReference type="CDD" id="cd00610">
    <property type="entry name" value="OAT_like"/>
    <property type="match status" value="1"/>
</dbReference>
<dbReference type="InterPro" id="IPR011030">
    <property type="entry name" value="Lipovitellin_superhlx_dom"/>
</dbReference>
<feature type="region of interest" description="Disordered" evidence="8">
    <location>
        <begin position="2574"/>
        <end position="2622"/>
    </location>
</feature>
<dbReference type="InterPro" id="IPR015816">
    <property type="entry name" value="Vitellinogen_b-sht_N"/>
</dbReference>
<dbReference type="GO" id="GO:0045735">
    <property type="term" value="F:nutrient reservoir activity"/>
    <property type="evidence" value="ECO:0007669"/>
    <property type="project" value="UniProtKB-KW"/>
</dbReference>
<name>A0A151I060_9HYME</name>
<dbReference type="Proteomes" id="UP000078540">
    <property type="component" value="Unassembled WGS sequence"/>
</dbReference>
<evidence type="ECO:0000256" key="5">
    <source>
        <dbReference type="ARBA" id="ARBA00023157"/>
    </source>
</evidence>
<dbReference type="EMBL" id="KQ976631">
    <property type="protein sequence ID" value="KYM78899.1"/>
    <property type="molecule type" value="Genomic_DNA"/>
</dbReference>
<comment type="caution">
    <text evidence="7">Lacks conserved residue(s) required for the propagation of feature annotation.</text>
</comment>
<keyword evidence="5" id="KW-1015">Disulfide bond</keyword>
<dbReference type="PROSITE" id="PS51211">
    <property type="entry name" value="VITELLOGENIN"/>
    <property type="match status" value="2"/>
</dbReference>
<evidence type="ECO:0000256" key="8">
    <source>
        <dbReference type="SAM" id="MobiDB-lite"/>
    </source>
</evidence>
<dbReference type="Pfam" id="PF00202">
    <property type="entry name" value="Aminotran_3"/>
    <property type="match status" value="1"/>
</dbReference>
<evidence type="ECO:0000256" key="3">
    <source>
        <dbReference type="ARBA" id="ARBA00022761"/>
    </source>
</evidence>
<feature type="compositionally biased region" description="Low complexity" evidence="8">
    <location>
        <begin position="2584"/>
        <end position="2604"/>
    </location>
</feature>
<keyword evidence="2" id="KW-0732">Signal</keyword>
<feature type="region of interest" description="Disordered" evidence="8">
    <location>
        <begin position="870"/>
        <end position="901"/>
    </location>
</feature>
<dbReference type="Pfam" id="PF09172">
    <property type="entry name" value="Vit_open_b-sht"/>
    <property type="match status" value="2"/>
</dbReference>
<keyword evidence="12" id="KW-1185">Reference proteome</keyword>
<dbReference type="PROSITE" id="PS51233">
    <property type="entry name" value="VWFD"/>
    <property type="match status" value="2"/>
</dbReference>
<feature type="domain" description="Vitellogenin" evidence="9">
    <location>
        <begin position="2271"/>
        <end position="3048"/>
    </location>
</feature>
<dbReference type="Pfam" id="PF01347">
    <property type="entry name" value="Vitellogenin_N"/>
    <property type="match status" value="2"/>
</dbReference>
<dbReference type="InterPro" id="IPR015255">
    <property type="entry name" value="Vitellinogen_open_b-sht"/>
</dbReference>
<feature type="domain" description="VWFD" evidence="10">
    <location>
        <begin position="3709"/>
        <end position="3900"/>
    </location>
</feature>
<dbReference type="InterPro" id="IPR001846">
    <property type="entry name" value="VWF_type-D"/>
</dbReference>
<dbReference type="Gene3D" id="2.30.230.10">
    <property type="entry name" value="Lipovitellin, beta-sheet shell regions, chain A"/>
    <property type="match status" value="2"/>
</dbReference>
<accession>A0A151I060</accession>
<dbReference type="STRING" id="520822.A0A151I060"/>
<dbReference type="SUPFAM" id="SSF53383">
    <property type="entry name" value="PLP-dependent transferases"/>
    <property type="match status" value="1"/>
</dbReference>
<evidence type="ECO:0000313" key="11">
    <source>
        <dbReference type="EMBL" id="KYM78899.1"/>
    </source>
</evidence>
<keyword evidence="6" id="KW-0325">Glycoprotein</keyword>
<reference evidence="11 12" key="1">
    <citation type="submission" date="2015-09" db="EMBL/GenBank/DDBJ databases">
        <title>Atta colombica WGS genome.</title>
        <authorList>
            <person name="Nygaard S."/>
            <person name="Hu H."/>
            <person name="Boomsma J."/>
            <person name="Zhang G."/>
        </authorList>
    </citation>
    <scope>NUCLEOTIDE SEQUENCE [LARGE SCALE GENOMIC DNA]</scope>
    <source>
        <strain evidence="11">Treedump-2</strain>
        <tissue evidence="11">Whole body</tissue>
    </source>
</reference>
<dbReference type="SMART" id="SM01169">
    <property type="entry name" value="DUF1943"/>
    <property type="match status" value="2"/>
</dbReference>
<dbReference type="InterPro" id="IPR015424">
    <property type="entry name" value="PyrdxlP-dep_Trfase"/>
</dbReference>
<dbReference type="SMART" id="SM00638">
    <property type="entry name" value="LPD_N"/>
    <property type="match status" value="2"/>
</dbReference>
<dbReference type="InterPro" id="IPR015421">
    <property type="entry name" value="PyrdxlP-dep_Trfase_major"/>
</dbReference>
<dbReference type="InterPro" id="IPR015819">
    <property type="entry name" value="Lipid_transp_b-sht_shell"/>
</dbReference>
<keyword evidence="4" id="KW-0663">Pyridoxal phosphate</keyword>
<evidence type="ECO:0000256" key="1">
    <source>
        <dbReference type="ARBA" id="ARBA00008954"/>
    </source>
</evidence>
<dbReference type="PROSITE" id="PS00600">
    <property type="entry name" value="AA_TRANSFER_CLASS_3"/>
    <property type="match status" value="1"/>
</dbReference>
<evidence type="ECO:0000313" key="12">
    <source>
        <dbReference type="Proteomes" id="UP000078540"/>
    </source>
</evidence>
<dbReference type="PANTHER" id="PTHR23345">
    <property type="entry name" value="VITELLOGENIN-RELATED"/>
    <property type="match status" value="1"/>
</dbReference>
<dbReference type="GO" id="GO:0030170">
    <property type="term" value="F:pyridoxal phosphate binding"/>
    <property type="evidence" value="ECO:0007669"/>
    <property type="project" value="InterPro"/>
</dbReference>
<organism evidence="11 12">
    <name type="scientific">Atta colombica</name>
    <dbReference type="NCBI Taxonomy" id="520822"/>
    <lineage>
        <taxon>Eukaryota</taxon>
        <taxon>Metazoa</taxon>
        <taxon>Ecdysozoa</taxon>
        <taxon>Arthropoda</taxon>
        <taxon>Hexapoda</taxon>
        <taxon>Insecta</taxon>
        <taxon>Pterygota</taxon>
        <taxon>Neoptera</taxon>
        <taxon>Endopterygota</taxon>
        <taxon>Hymenoptera</taxon>
        <taxon>Apocrita</taxon>
        <taxon>Aculeata</taxon>
        <taxon>Formicoidea</taxon>
        <taxon>Formicidae</taxon>
        <taxon>Myrmicinae</taxon>
        <taxon>Atta</taxon>
    </lineage>
</organism>
<dbReference type="SMART" id="SM00216">
    <property type="entry name" value="VWD"/>
    <property type="match status" value="2"/>
</dbReference>
<evidence type="ECO:0000256" key="6">
    <source>
        <dbReference type="ARBA" id="ARBA00023180"/>
    </source>
</evidence>
<dbReference type="InterPro" id="IPR049704">
    <property type="entry name" value="Aminotrans_3_PPA_site"/>
</dbReference>
<dbReference type="SUPFAM" id="SSF48431">
    <property type="entry name" value="Lipovitellin-phosvitin complex, superhelical domain"/>
    <property type="match status" value="2"/>
</dbReference>
<dbReference type="SUPFAM" id="SSF56968">
    <property type="entry name" value="Lipovitellin-phosvitin complex, beta-sheet shell regions"/>
    <property type="match status" value="4"/>
</dbReference>
<dbReference type="Gene3D" id="3.90.1150.10">
    <property type="entry name" value="Aspartate Aminotransferase, domain 1"/>
    <property type="match status" value="1"/>
</dbReference>
<proteinExistence type="inferred from homology"/>
<dbReference type="Pfam" id="PF00094">
    <property type="entry name" value="VWD"/>
    <property type="match status" value="2"/>
</dbReference>
<protein>
    <submittedName>
        <fullName evidence="11">Vitellogenin-1</fullName>
    </submittedName>
</protein>
<sequence length="3933" mass="450300">MAESLEQMPKSDTIRLRDRYIGQSCKLFYKSNPLKIVRAEGQYMYDEKGNQYLDCINNVAHVGHCHPDVVRAGQEQMALLSTNNRFLHDNLVLCASRLASLLPEPLSICFLVNSGSEANDLALRLAQTHTKNKDVITLDHAYHGHLTTTIDISPYKFNKPNGTGKRDWVHVAPCPDVYRGKYRTIDYIDKDLGVKYAEDVKQICKDIKAQGRGVCAYIAESLMSVGGQILPPPNYFQSVYRHVREAGGICIADEVQVGFGRVGTRMWAFQLYGEDVVPDIVTLGKPMGNGHPVAAVVTTPEIARSFYNTGIEYFNTYGGNPVSCAITNAVMEVIERESLQENALKVGNHLLAELKKLAKRRKIIGDVRGAGLFVGIELVRDRIKRIPATAEAKHVVSRMKEKKILISSDGPDDNVLKLKPPMVFTLENVNHFISVLDKVLEEVDIDFDEESETTTTIIKATISSIGVDRINNIFKRSQSSVRKSDGTTHLYFLKYAADVISNLSCERLKKFVTRINGIVSSTDIEFLWLSAGTLDHEHAWEKENEYEYLVHSRTVTSLDKLKQQYTGLQMKAKLTVHVKSPQKLQVKVSNPQYAHVHTTLVDGPDTELPDHMLEYQEIPMSGKPFEVTMKHGVIRDLLVDRNIPTWELNLLKSFMSQLQIDTQGENAIKTRSAQIPVDENSPVIFTAVEDSVGGKCEVLYEIVPLHPDAHQEIPDKIPFPDLRGEGYYYNIKKMRNYEKCLQRQIYHRGLENPLFREQLYKQEKFYKQDKFISELSTTQMLLSGHLKRFTIQSVVTKNHISVRPKKTDPFLGNVHSILKLTLLKKDKISSSLFDSLESSNLESTGNLIYTYNNPFSDSKNPMIPSISINSEQVHSSERTSSSEKSWDDQNSSSSSSSDEDYTLYKSNISPKRMAIAPKSPLSPFITVTNVEQIKDLIHEIAVTIQSSNDTRLSIMEQYVFLKNFISIMSFKQIGELEEHLRNLKSHDKDYKNIVWSVLRDAIVQTGTEPALLTIHNWLKNRKVEGPEAAIIISQISKHVHEPTKEYVRTFYEMISDPSVLYQTPVNVTAPLAFAEIIRKNHVNTYYLIRSLRRIGPVTFRRNVDTHIEITDVYIPFMAEQLKQGLSENDTSKVQIYTVALGLTGHSKILSIFEPYIEGKKLVSKFQRLLMVSSLSTLSRFEPKLIGPIFYKLYSNVNEDHKIRCMAIHRYIMLNPPLIMLQRIAKFTNDDLDENVISTIKSTINSLANTKRPELQDLAIKARSVRHLLNPKKYNKWNSQGYYTDLNHWGIRGLSVQTIGDNSVIPSYLRVAMNTAFDFYGLPTLEAGYMVSNIKQLWNNWKNEETSRELLKKSRIEKLLQVLQFKSEDLDKLEGHVFINTVHDLLIYPFDSEALRKISSQLKDFFKKDQQLDLLFFNNYETILSFPIESGIPFLYTLDSPIVVKVKAEMKNDELSNTKKTGILNMHVANKDQKQFGFIAPFDHHNYIAGVHVNRMLQLPLKYEVDLDSTQQNLNNGALKISLQTQTSPITVLHLSTIPFTTRQDLHDLQPLSLSRNTHLVLTERKHKTTLERDLISLRVETDNKEIEENLEENNILQLLLKLQQIPDGQYKKLDILMNSEQLAKSVSQMNVIYEKITINNDIIQSQEPESQIMFPLKHVKLNSEKRRKEIMTGFSKGFRSGDVRVLDINFNLPELEKQHVFTIGWVNSNVDKKSKIYLYSNSQTSRKEKPITEVCYTHEIQYSPDTPLNFEYMKKHAPRDKVKAELQYGESCSKGNKIVIDASISRSSRIEDMLESSKIVKQCWEEIERGHKALHACQQATELARVKNQVDISGRGSITDYMKEVIHKISNFLSHLFPHSQIEVTDSKDSDRDVFNIKMTLSPMEIVPPASLDSSQVDVTLPNMEQRDFEMQELLKEYIIHQRKERRASCTMDKDMVLTFDKLLYPVKLGTCKHVLMTTYSQKDPDTQKNTTEVNFMALVRNHTDGTKIVILLVNEHVIELEKIDANIKIQVNGTPIQLSQYKDYQLREDGETLLELNKLPDGSIEMISSKSDIKILFDGERIQLLVSNRYRNALRGLCGNYDSDPSTDFLTPQNCVMKVPEVFTATYALTHEGCQEDILENKRKAEFTQCRELPIIHRNNVINDIEAGRLPTHSELWGYHNNNLKGKHNFNYDSKRSNFERNSLDDNNLVYRTKVVLEDEEICFTTKPVPMCREGTKSSGKKEMKEFNLYCQPRNEESLLIKRRIEQGANPDFTRKPFIGAVIADHNHAWETGNEYHYLIKSRTLTGLNGLAEQYSGIFMRGKLIIQVKSFDTSQAILSEMQYASVNEILSDISEEFPNVEFRKLSLSKKPFEMKLKRGLIRDLLIDQDVPTWEVNLLKSIVSQLQIDTEGENAIASRSTMVPNDNQSFSEFKVMEDSVGGKCEVLYSISIGKEDNLSISLPHLHKDAQHFVITKTKNYSRCEQRVAYHSGIISKMNWKPGSNDGFLSRSSSNNIIIFGNLKRFTIQSSMMTNQMLINSYKINNSKFDNTYSGIVYSSMNLTLDRMIRISNPMLVSNNLMSTGNLVYTYNNPFSSQRKPRRPSVSQSSMAAQSSEYHNSNNSSEENHNEDNNFESEKQDYFQSKPKLNEAPESPLLPYFIGYKGMSILNSEENYTRIAIRLIRQTLIYDDSRTEHFSPEQINDRYINALERFTILIRLIRIMNVEQIAEIDNEVYNIINSFSESDFNLTHQNVWNAFSCAVANAGTGPALITIKNWLKSGKLKGIQAAQIISKIPKSALAPTTEYVAAFFEMITDEKVIKQRFLNITAPLSFAELARYTQSNKLSIYYPVYSFGRMVPKHDNELLETYIPYMATQLRKAIEEGDNLRIQTYIMALGNFGHPKILSVFEPYLEGAIPISKFQRLMMVISLSKLTESYPRVVRSVALRIYLNLKEVYELRCVAVHIIMNTNPSLLILQRLAEFTNQDQDRHVNSVVKTSIESLINLEQSEWNDLAEKARIASKLLNPNISEDNYSKSIFMQTIIASLNVAQTNIFQIIGSDDTNIPKNAYIDILQSYGGLNLPLTKMAYAVSSIEELKQQWLDILLGKRPWMPQNQTRKEWMIETIVEKLGIEPENAEQLEGNFFLDSAFSLGFYPFDNHTLEEFTNILKMYYKSISQIGSYVFEYKNINDLNHYDITLGFPTETGLPFIYTLAVPKITSINKGGSVKVTHLQNDNFVELAVTGYIVSSEKIQSRIGFVTPFEHRYYIAGVDINTHIAIPAGLNVNTKGNGTYELRIHPHYNPHVGRVSIRQLAIHHSVVPYTSRQDILQLLEFSNDTRLVHTKEPNQVQFSLGNLTLSARSDVIDNDMSQKKGLEGLIKFSTIFYLNLGAHYRRFDVILYPIDAQINLTYYVERTNRSSEATIPTIIDKRPNSREREAQFVDELTITKDNRSDNYVYSVTTSTMYDISVLIDNNYYVFTFVLGDTRDKLQTLFYGNIQSLDGEVSWEFCNVNSIVGLSQYNHLNVEKAIKKIPNYEFNSEMRYGSCASGETIKLKGNLSRTDEVIKKAMKSEIFEECRQQMKQGNIWLPTCQKANELIQQRDLLMISMETNSDNFYLLANRMILMIKMIPMISDNNINISNLESVNKTMNIEIKMSLDNNDMNISLSTSQMDVSFPLSHLIEDPNVIFPNCTLDKLFMEDLEGDAHVITFLFASTVVLLGEQQNLTFFYMCVLDKTQVVTFDDKVYPLTLGKCWHVMMAPYPKRDSNNPEKILNFPYDIRAVVMAREMDDGTKQVWIILGHEEIHLRKLDDRLQVSTVGGEDYDSYFSNHTSYGQIDLYAIYQEDGIIIMHSLQYDIHIVYDGERILLYVNDKYLYTICGLCGNYDMRSNNDFITPKNCILTKPEEFAATYALTYQEDCDGPALQNKLKAEQSTCISRSYIPGDFISERQKGR</sequence>
<comment type="similarity">
    <text evidence="1">Belongs to the class-III pyridoxal-phosphate-dependent aminotransferase family.</text>
</comment>
<feature type="domain" description="Vitellogenin" evidence="9">
    <location>
        <begin position="540"/>
        <end position="1316"/>
    </location>
</feature>
<dbReference type="GO" id="GO:0005319">
    <property type="term" value="F:lipid transporter activity"/>
    <property type="evidence" value="ECO:0007669"/>
    <property type="project" value="InterPro"/>
</dbReference>